<sequence>MEDRKRSGLDDWSSGKYERWSSSASSGSVGIGYDNRPGTGSSLESWRSIHKEGRTSSFLQEFKSSAVYCGELGESGRT</sequence>
<feature type="region of interest" description="Disordered" evidence="1">
    <location>
        <begin position="1"/>
        <end position="45"/>
    </location>
</feature>
<accession>A0ABU6Z0X2</accession>
<organism evidence="2 3">
    <name type="scientific">Stylosanthes scabra</name>
    <dbReference type="NCBI Taxonomy" id="79078"/>
    <lineage>
        <taxon>Eukaryota</taxon>
        <taxon>Viridiplantae</taxon>
        <taxon>Streptophyta</taxon>
        <taxon>Embryophyta</taxon>
        <taxon>Tracheophyta</taxon>
        <taxon>Spermatophyta</taxon>
        <taxon>Magnoliopsida</taxon>
        <taxon>eudicotyledons</taxon>
        <taxon>Gunneridae</taxon>
        <taxon>Pentapetalae</taxon>
        <taxon>rosids</taxon>
        <taxon>fabids</taxon>
        <taxon>Fabales</taxon>
        <taxon>Fabaceae</taxon>
        <taxon>Papilionoideae</taxon>
        <taxon>50 kb inversion clade</taxon>
        <taxon>dalbergioids sensu lato</taxon>
        <taxon>Dalbergieae</taxon>
        <taxon>Pterocarpus clade</taxon>
        <taxon>Stylosanthes</taxon>
    </lineage>
</organism>
<evidence type="ECO:0000256" key="1">
    <source>
        <dbReference type="SAM" id="MobiDB-lite"/>
    </source>
</evidence>
<protein>
    <submittedName>
        <fullName evidence="2">Uncharacterized protein</fullName>
    </submittedName>
</protein>
<proteinExistence type="predicted"/>
<dbReference type="EMBL" id="JASCZI010271872">
    <property type="protein sequence ID" value="MED6216250.1"/>
    <property type="molecule type" value="Genomic_DNA"/>
</dbReference>
<name>A0ABU6Z0X2_9FABA</name>
<dbReference type="Proteomes" id="UP001341840">
    <property type="component" value="Unassembled WGS sequence"/>
</dbReference>
<reference evidence="2 3" key="1">
    <citation type="journal article" date="2023" name="Plants (Basel)">
        <title>Bridging the Gap: Combining Genomics and Transcriptomics Approaches to Understand Stylosanthes scabra, an Orphan Legume from the Brazilian Caatinga.</title>
        <authorList>
            <person name="Ferreira-Neto J.R.C."/>
            <person name="da Silva M.D."/>
            <person name="Binneck E."/>
            <person name="de Melo N.F."/>
            <person name="da Silva R.H."/>
            <person name="de Melo A.L.T.M."/>
            <person name="Pandolfi V."/>
            <person name="Bustamante F.O."/>
            <person name="Brasileiro-Vidal A.C."/>
            <person name="Benko-Iseppon A.M."/>
        </authorList>
    </citation>
    <scope>NUCLEOTIDE SEQUENCE [LARGE SCALE GENOMIC DNA]</scope>
    <source>
        <tissue evidence="2">Leaves</tissue>
    </source>
</reference>
<comment type="caution">
    <text evidence="2">The sequence shown here is derived from an EMBL/GenBank/DDBJ whole genome shotgun (WGS) entry which is preliminary data.</text>
</comment>
<gene>
    <name evidence="2" type="ORF">PIB30_005839</name>
</gene>
<evidence type="ECO:0000313" key="2">
    <source>
        <dbReference type="EMBL" id="MED6216250.1"/>
    </source>
</evidence>
<keyword evidence="3" id="KW-1185">Reference proteome</keyword>
<evidence type="ECO:0000313" key="3">
    <source>
        <dbReference type="Proteomes" id="UP001341840"/>
    </source>
</evidence>